<organism evidence="4">
    <name type="scientific">marine metagenome</name>
    <dbReference type="NCBI Taxonomy" id="408172"/>
    <lineage>
        <taxon>unclassified sequences</taxon>
        <taxon>metagenomes</taxon>
        <taxon>ecological metagenomes</taxon>
    </lineage>
</organism>
<dbReference type="GO" id="GO:0043130">
    <property type="term" value="F:ubiquitin binding"/>
    <property type="evidence" value="ECO:0007669"/>
    <property type="project" value="TreeGrafter"/>
</dbReference>
<dbReference type="InterPro" id="IPR001781">
    <property type="entry name" value="Znf_LIM"/>
</dbReference>
<dbReference type="SMART" id="SM00132">
    <property type="entry name" value="LIM"/>
    <property type="match status" value="2"/>
</dbReference>
<dbReference type="PANTHER" id="PTHR24209:SF7">
    <property type="entry name" value="PROTEIN DA1-RELATED 2"/>
    <property type="match status" value="1"/>
</dbReference>
<dbReference type="PANTHER" id="PTHR24209">
    <property type="entry name" value="PROTEIN DA1-RELATED 2"/>
    <property type="match status" value="1"/>
</dbReference>
<keyword evidence="1" id="KW-0479">Metal-binding</keyword>
<dbReference type="GO" id="GO:0046872">
    <property type="term" value="F:metal ion binding"/>
    <property type="evidence" value="ECO:0007669"/>
    <property type="project" value="UniProtKB-KW"/>
</dbReference>
<gene>
    <name evidence="4" type="ORF">METZ01_LOCUS186295</name>
</gene>
<feature type="domain" description="LIM zinc-binding" evidence="3">
    <location>
        <begin position="89"/>
        <end position="146"/>
    </location>
</feature>
<protein>
    <recommendedName>
        <fullName evidence="3">LIM zinc-binding domain-containing protein</fullName>
    </recommendedName>
</protein>
<proteinExistence type="predicted"/>
<dbReference type="AlphaFoldDB" id="A0A382D6W2"/>
<dbReference type="InterPro" id="IPR045218">
    <property type="entry name" value="DA1-like"/>
</dbReference>
<keyword evidence="2" id="KW-0862">Zinc</keyword>
<name>A0A382D6W2_9ZZZZ</name>
<dbReference type="CDD" id="cd08368">
    <property type="entry name" value="LIM"/>
    <property type="match status" value="1"/>
</dbReference>
<evidence type="ECO:0000256" key="2">
    <source>
        <dbReference type="ARBA" id="ARBA00022833"/>
    </source>
</evidence>
<feature type="domain" description="LIM zinc-binding" evidence="3">
    <location>
        <begin position="25"/>
        <end position="81"/>
    </location>
</feature>
<dbReference type="EMBL" id="UINC01037647">
    <property type="protein sequence ID" value="SVB33441.1"/>
    <property type="molecule type" value="Genomic_DNA"/>
</dbReference>
<sequence length="356" mass="40993">MINRLTKSLLFLIVAISLAFPGQTTCSYCNKKVDGRYIVFETKTYHQSCFESHVQVRCDHCSKKIDGQYSIYDDKNYHAGCYKKYVQIRCDHCGNTISDAYNIDNDKKYHKACYVNNILEKCDACLNPIEGKYNKDYWGNIYHQKHNNEFPSCDNCNRLICARITQGGYTIDKKRNICSLCYPKVIMKQSQIKDLAKEVKGVLSAIGINNIPSNIPISLVNSMDELDQIATIRLGNVRGYTHYNVNTLAGRKIKEEFHIYVLSNLHELAFKAVLAHEYLHVYLFQNDYDLESDLREGFCNLGSQLMLKKDNSVLSNYLLDSMYESDDPDYGKGFIKMNSMLEKKGWNKLLNDLGKL</sequence>
<dbReference type="Gene3D" id="2.10.110.10">
    <property type="entry name" value="Cysteine Rich Protein"/>
    <property type="match status" value="2"/>
</dbReference>
<evidence type="ECO:0000259" key="3">
    <source>
        <dbReference type="SMART" id="SM00132"/>
    </source>
</evidence>
<dbReference type="SUPFAM" id="SSF57716">
    <property type="entry name" value="Glucocorticoid receptor-like (DNA-binding domain)"/>
    <property type="match status" value="1"/>
</dbReference>
<evidence type="ECO:0000256" key="1">
    <source>
        <dbReference type="ARBA" id="ARBA00022723"/>
    </source>
</evidence>
<accession>A0A382D6W2</accession>
<reference evidence="4" key="1">
    <citation type="submission" date="2018-05" db="EMBL/GenBank/DDBJ databases">
        <authorList>
            <person name="Lanie J.A."/>
            <person name="Ng W.-L."/>
            <person name="Kazmierczak K.M."/>
            <person name="Andrzejewski T.M."/>
            <person name="Davidsen T.M."/>
            <person name="Wayne K.J."/>
            <person name="Tettelin H."/>
            <person name="Glass J.I."/>
            <person name="Rusch D."/>
            <person name="Podicherti R."/>
            <person name="Tsui H.-C.T."/>
            <person name="Winkler M.E."/>
        </authorList>
    </citation>
    <scope>NUCLEOTIDE SEQUENCE</scope>
</reference>
<evidence type="ECO:0000313" key="4">
    <source>
        <dbReference type="EMBL" id="SVB33441.1"/>
    </source>
</evidence>